<feature type="domain" description="Alcohol dehydrogenase iron-type/glycerol dehydrogenase GldA" evidence="4">
    <location>
        <begin position="15"/>
        <end position="181"/>
    </location>
</feature>
<dbReference type="AlphaFoldDB" id="A0A2V2MW94"/>
<proteinExistence type="inferred from homology"/>
<dbReference type="FunFam" id="1.20.1090.10:FF:000001">
    <property type="entry name" value="Aldehyde-alcohol dehydrogenase"/>
    <property type="match status" value="1"/>
</dbReference>
<comment type="similarity">
    <text evidence="1">Belongs to the iron-containing alcohol dehydrogenase family.</text>
</comment>
<evidence type="ECO:0000256" key="1">
    <source>
        <dbReference type="ARBA" id="ARBA00007358"/>
    </source>
</evidence>
<dbReference type="GeneID" id="97550174"/>
<dbReference type="GO" id="GO:0004022">
    <property type="term" value="F:alcohol dehydrogenase (NAD+) activity"/>
    <property type="evidence" value="ECO:0007669"/>
    <property type="project" value="TreeGrafter"/>
</dbReference>
<evidence type="ECO:0000259" key="5">
    <source>
        <dbReference type="Pfam" id="PF25137"/>
    </source>
</evidence>
<dbReference type="InterPro" id="IPR039697">
    <property type="entry name" value="Alcohol_dehydrogenase_Fe"/>
</dbReference>
<evidence type="ECO:0000313" key="7">
    <source>
        <dbReference type="Proteomes" id="UP000245657"/>
    </source>
</evidence>
<dbReference type="InterPro" id="IPR056798">
    <property type="entry name" value="ADH_Fe_C"/>
</dbReference>
<dbReference type="PANTHER" id="PTHR11496">
    <property type="entry name" value="ALCOHOL DEHYDROGENASE"/>
    <property type="match status" value="1"/>
</dbReference>
<evidence type="ECO:0000313" key="6">
    <source>
        <dbReference type="EMBL" id="PWR71659.1"/>
    </source>
</evidence>
<feature type="domain" description="Fe-containing alcohol dehydrogenase-like C-terminal" evidence="5">
    <location>
        <begin position="192"/>
        <end position="386"/>
    </location>
</feature>
<evidence type="ECO:0000256" key="3">
    <source>
        <dbReference type="ARBA" id="ARBA00023027"/>
    </source>
</evidence>
<dbReference type="PROSITE" id="PS00913">
    <property type="entry name" value="ADH_IRON_1"/>
    <property type="match status" value="1"/>
</dbReference>
<dbReference type="Gene3D" id="3.40.50.1970">
    <property type="match status" value="1"/>
</dbReference>
<keyword evidence="2" id="KW-0560">Oxidoreductase</keyword>
<dbReference type="GO" id="GO:0046872">
    <property type="term" value="F:metal ion binding"/>
    <property type="evidence" value="ECO:0007669"/>
    <property type="project" value="InterPro"/>
</dbReference>
<dbReference type="FunFam" id="3.40.50.1970:FF:000003">
    <property type="entry name" value="Alcohol dehydrogenase, iron-containing"/>
    <property type="match status" value="1"/>
</dbReference>
<dbReference type="InterPro" id="IPR001670">
    <property type="entry name" value="ADH_Fe/GldA"/>
</dbReference>
<accession>A0A2V2MW94</accession>
<sequence>MTDIRHELRKFVAPEFIIGEDARLLAGRYAKNYSVSHVMVVTDEQMLKTGWISSILESLTAEGIQYTIFSDVNPNPRDFEVMKGADLYRESRCDALVAIGGGSPIDCAKGIGIVVTNHSHILDFEGVDNISVSSPPLICIPTTAGSAADVSQFAVINDSRRKVKITIISKKIVPDISLIDPIPLTTLPKGLTAHTGMDAIVHSIEAYVSNASSPVTDIHALESIRILSKYLPLAYQNPENLHYRYQTLLGSLLAGLAFSNASLGIIHAMAHSLGGEYDLTHGECNALLLESAIEFNFSTCPDRYLSIGRALGVDYQCSDAEQCKGELIQALTKLRESVGIVQRFRQIGISMDCIPDLARNAIRDPCLATNPREPDIRDIEQIYARAL</sequence>
<gene>
    <name evidence="6" type="ORF">DK846_12475</name>
</gene>
<dbReference type="Pfam" id="PF00465">
    <property type="entry name" value="Fe-ADH"/>
    <property type="match status" value="1"/>
</dbReference>
<keyword evidence="3" id="KW-0520">NAD</keyword>
<dbReference type="PROSITE" id="PS00060">
    <property type="entry name" value="ADH_IRON_2"/>
    <property type="match status" value="1"/>
</dbReference>
<dbReference type="RefSeq" id="WP_109969278.1">
    <property type="nucleotide sequence ID" value="NZ_CP176093.1"/>
</dbReference>
<dbReference type="PANTHER" id="PTHR11496:SF102">
    <property type="entry name" value="ALCOHOL DEHYDROGENASE 4"/>
    <property type="match status" value="1"/>
</dbReference>
<keyword evidence="7" id="KW-1185">Reference proteome</keyword>
<dbReference type="SUPFAM" id="SSF56796">
    <property type="entry name" value="Dehydroquinate synthase-like"/>
    <property type="match status" value="1"/>
</dbReference>
<dbReference type="Proteomes" id="UP000245657">
    <property type="component" value="Unassembled WGS sequence"/>
</dbReference>
<protein>
    <submittedName>
        <fullName evidence="6">Alcohol dehydrogenase</fullName>
    </submittedName>
</protein>
<dbReference type="CDD" id="cd17814">
    <property type="entry name" value="Fe-ADH-like"/>
    <property type="match status" value="1"/>
</dbReference>
<reference evidence="6 7" key="1">
    <citation type="submission" date="2018-05" db="EMBL/GenBank/DDBJ databases">
        <title>Draft genome of Methanospirillum lacunae Ki8-1.</title>
        <authorList>
            <person name="Dueholm M.S."/>
            <person name="Nielsen P.H."/>
            <person name="Bakmann L.F."/>
            <person name="Otzen D.E."/>
        </authorList>
    </citation>
    <scope>NUCLEOTIDE SEQUENCE [LARGE SCALE GENOMIC DNA]</scope>
    <source>
        <strain evidence="6 7">Ki8-1</strain>
    </source>
</reference>
<evidence type="ECO:0000259" key="4">
    <source>
        <dbReference type="Pfam" id="PF00465"/>
    </source>
</evidence>
<dbReference type="Gene3D" id="1.20.1090.10">
    <property type="entry name" value="Dehydroquinate synthase-like - alpha domain"/>
    <property type="match status" value="1"/>
</dbReference>
<comment type="caution">
    <text evidence="6">The sequence shown here is derived from an EMBL/GenBank/DDBJ whole genome shotgun (WGS) entry which is preliminary data.</text>
</comment>
<dbReference type="OrthoDB" id="57329at2157"/>
<name>A0A2V2MW94_9EURY</name>
<dbReference type="Pfam" id="PF25137">
    <property type="entry name" value="ADH_Fe_C"/>
    <property type="match status" value="1"/>
</dbReference>
<dbReference type="EMBL" id="QGMY01000008">
    <property type="protein sequence ID" value="PWR71659.1"/>
    <property type="molecule type" value="Genomic_DNA"/>
</dbReference>
<dbReference type="NCBIfam" id="NF041833">
    <property type="entry name" value="Fe_ADH_ErcA"/>
    <property type="match status" value="1"/>
</dbReference>
<dbReference type="InterPro" id="IPR018211">
    <property type="entry name" value="ADH_Fe_CS"/>
</dbReference>
<organism evidence="6 7">
    <name type="scientific">Methanospirillum lacunae</name>
    <dbReference type="NCBI Taxonomy" id="668570"/>
    <lineage>
        <taxon>Archaea</taxon>
        <taxon>Methanobacteriati</taxon>
        <taxon>Methanobacteriota</taxon>
        <taxon>Stenosarchaea group</taxon>
        <taxon>Methanomicrobia</taxon>
        <taxon>Methanomicrobiales</taxon>
        <taxon>Methanospirillaceae</taxon>
        <taxon>Methanospirillum</taxon>
    </lineage>
</organism>
<evidence type="ECO:0000256" key="2">
    <source>
        <dbReference type="ARBA" id="ARBA00023002"/>
    </source>
</evidence>